<accession>A0AAE1PEM3</accession>
<dbReference type="EMBL" id="JAWZYT010002198">
    <property type="protein sequence ID" value="KAK4306012.1"/>
    <property type="molecule type" value="Genomic_DNA"/>
</dbReference>
<keyword evidence="3" id="KW-1185">Reference proteome</keyword>
<evidence type="ECO:0000313" key="2">
    <source>
        <dbReference type="EMBL" id="KAK4306012.1"/>
    </source>
</evidence>
<organism evidence="2 3">
    <name type="scientific">Petrolisthes manimaculis</name>
    <dbReference type="NCBI Taxonomy" id="1843537"/>
    <lineage>
        <taxon>Eukaryota</taxon>
        <taxon>Metazoa</taxon>
        <taxon>Ecdysozoa</taxon>
        <taxon>Arthropoda</taxon>
        <taxon>Crustacea</taxon>
        <taxon>Multicrustacea</taxon>
        <taxon>Malacostraca</taxon>
        <taxon>Eumalacostraca</taxon>
        <taxon>Eucarida</taxon>
        <taxon>Decapoda</taxon>
        <taxon>Pleocyemata</taxon>
        <taxon>Anomura</taxon>
        <taxon>Galatheoidea</taxon>
        <taxon>Porcellanidae</taxon>
        <taxon>Petrolisthes</taxon>
    </lineage>
</organism>
<feature type="compositionally biased region" description="Basic and acidic residues" evidence="1">
    <location>
        <begin position="83"/>
        <end position="94"/>
    </location>
</feature>
<name>A0AAE1PEM3_9EUCA</name>
<feature type="compositionally biased region" description="Basic and acidic residues" evidence="1">
    <location>
        <begin position="34"/>
        <end position="44"/>
    </location>
</feature>
<gene>
    <name evidence="2" type="ORF">Pmani_022138</name>
</gene>
<feature type="compositionally biased region" description="Basic and acidic residues" evidence="1">
    <location>
        <begin position="54"/>
        <end position="64"/>
    </location>
</feature>
<sequence length="94" mass="10139">MDEAQTGTTHTGSETDYDSSNGRGRNNIIIQEGNGHEDGVRLMDVDSGLGDGQTADHNDGKRQEGGVGAVVQAVRKTGKNVGRKREEENGMRRR</sequence>
<reference evidence="2" key="1">
    <citation type="submission" date="2023-11" db="EMBL/GenBank/DDBJ databases">
        <title>Genome assemblies of two species of porcelain crab, Petrolisthes cinctipes and Petrolisthes manimaculis (Anomura: Porcellanidae).</title>
        <authorList>
            <person name="Angst P."/>
        </authorList>
    </citation>
    <scope>NUCLEOTIDE SEQUENCE</scope>
    <source>
        <strain evidence="2">PB745_02</strain>
        <tissue evidence="2">Gill</tissue>
    </source>
</reference>
<feature type="region of interest" description="Disordered" evidence="1">
    <location>
        <begin position="1"/>
        <end position="94"/>
    </location>
</feature>
<protein>
    <submittedName>
        <fullName evidence="2">Uncharacterized protein</fullName>
    </submittedName>
</protein>
<dbReference type="AlphaFoldDB" id="A0AAE1PEM3"/>
<dbReference type="Proteomes" id="UP001292094">
    <property type="component" value="Unassembled WGS sequence"/>
</dbReference>
<evidence type="ECO:0000313" key="3">
    <source>
        <dbReference type="Proteomes" id="UP001292094"/>
    </source>
</evidence>
<comment type="caution">
    <text evidence="2">The sequence shown here is derived from an EMBL/GenBank/DDBJ whole genome shotgun (WGS) entry which is preliminary data.</text>
</comment>
<feature type="compositionally biased region" description="Polar residues" evidence="1">
    <location>
        <begin position="1"/>
        <end position="24"/>
    </location>
</feature>
<evidence type="ECO:0000256" key="1">
    <source>
        <dbReference type="SAM" id="MobiDB-lite"/>
    </source>
</evidence>
<proteinExistence type="predicted"/>